<evidence type="ECO:0000256" key="15">
    <source>
        <dbReference type="ARBA" id="ARBA00081008"/>
    </source>
</evidence>
<dbReference type="OrthoDB" id="9769191at2"/>
<keyword evidence="10 17" id="KW-0472">Membrane</keyword>
<dbReference type="Gene3D" id="2.70.70.10">
    <property type="entry name" value="Glucose Permease (Domain IIA)"/>
    <property type="match status" value="1"/>
</dbReference>
<dbReference type="GO" id="GO:0090589">
    <property type="term" value="F:protein-phosphocysteine-trehalose phosphotransferase system transporter activity"/>
    <property type="evidence" value="ECO:0007669"/>
    <property type="project" value="TreeGrafter"/>
</dbReference>
<keyword evidence="3" id="KW-1003">Cell membrane</keyword>
<name>A0A0R1XDN2_9LACO</name>
<evidence type="ECO:0000256" key="1">
    <source>
        <dbReference type="ARBA" id="ARBA00004651"/>
    </source>
</evidence>
<evidence type="ECO:0000256" key="5">
    <source>
        <dbReference type="ARBA" id="ARBA00022679"/>
    </source>
</evidence>
<dbReference type="PROSITE" id="PS51098">
    <property type="entry name" value="PTS_EIIB_TYPE_1"/>
    <property type="match status" value="1"/>
</dbReference>
<dbReference type="FunFam" id="3.30.1360.60:FF:000001">
    <property type="entry name" value="PTS system glucose-specific IIBC component PtsG"/>
    <property type="match status" value="1"/>
</dbReference>
<feature type="transmembrane region" description="Helical" evidence="17">
    <location>
        <begin position="106"/>
        <end position="134"/>
    </location>
</feature>
<evidence type="ECO:0000256" key="8">
    <source>
        <dbReference type="ARBA" id="ARBA00022777"/>
    </source>
</evidence>
<dbReference type="eggNOG" id="COG1263">
    <property type="taxonomic scope" value="Bacteria"/>
</dbReference>
<dbReference type="Pfam" id="PF00358">
    <property type="entry name" value="PTS_EIIA_1"/>
    <property type="match status" value="1"/>
</dbReference>
<dbReference type="eggNOG" id="COG2190">
    <property type="taxonomic scope" value="Bacteria"/>
</dbReference>
<keyword evidence="8" id="KW-0418">Kinase</keyword>
<evidence type="ECO:0000256" key="17">
    <source>
        <dbReference type="SAM" id="Phobius"/>
    </source>
</evidence>
<evidence type="ECO:0000256" key="10">
    <source>
        <dbReference type="ARBA" id="ARBA00023136"/>
    </source>
</evidence>
<dbReference type="GO" id="GO:0016301">
    <property type="term" value="F:kinase activity"/>
    <property type="evidence" value="ECO:0007669"/>
    <property type="project" value="UniProtKB-KW"/>
</dbReference>
<dbReference type="GO" id="GO:0008982">
    <property type="term" value="F:protein-N(PI)-phosphohistidine-sugar phosphotransferase activity"/>
    <property type="evidence" value="ECO:0007669"/>
    <property type="project" value="InterPro"/>
</dbReference>
<evidence type="ECO:0000259" key="20">
    <source>
        <dbReference type="PROSITE" id="PS51103"/>
    </source>
</evidence>
<evidence type="ECO:0000256" key="7">
    <source>
        <dbReference type="ARBA" id="ARBA00022692"/>
    </source>
</evidence>
<dbReference type="SUPFAM" id="SSF51261">
    <property type="entry name" value="Duplicated hybrid motif"/>
    <property type="match status" value="1"/>
</dbReference>
<dbReference type="PROSITE" id="PS51093">
    <property type="entry name" value="PTS_EIIA_TYPE_1"/>
    <property type="match status" value="1"/>
</dbReference>
<dbReference type="NCBIfam" id="TIGR01995">
    <property type="entry name" value="PTS-II-ABC-beta"/>
    <property type="match status" value="1"/>
</dbReference>
<protein>
    <recommendedName>
        <fullName evidence="14">PTS system sucrose-specific EIIBCA component</fullName>
        <ecNumber evidence="11">2.7.1.211</ecNumber>
    </recommendedName>
    <alternativeName>
        <fullName evidence="15">EIIBCA-Scr</fullName>
    </alternativeName>
</protein>
<dbReference type="EMBL" id="AZFW01000036">
    <property type="protein sequence ID" value="KRM28158.1"/>
    <property type="molecule type" value="Genomic_DNA"/>
</dbReference>
<sequence>MDYTNLSQAIIRGVGGKDNVRSVVHCATRLRFKLRDTKQAQTKVLEHTDGVITVVQSGGQYQVVIGNNVADVYDNLISVGGFANDGAVPDDEEEEHMRFMDRAIDLVSSIFSPLLGVLSATGMIKGFVAMAVAFKWLSPESGTYQILNAIGDEFFYFLPIILGYTAAKKFKLDHFVGLAIGATLCYPAIVAMNSSKDTLFTLFSGTIFESSIHTTFFGIPVVMMNYTSSVIPVLLAVWFASKIQKAARKIIPDAVKTFLVPFTVLLITLPLTLLVIGPVATWTSVIISHVCLTVYNFSPVVAGLLMGGLWQIFVMFGMHWGFIPVAMTNIATQGFDPILALTFAASFAQTGVVLAITMQTKNKKTRSIGIPAVISGIFGITEPAIYGLSLPRKRPFTLSCIAAAIGGGVLGLVGSASYMMGGLGIFGIPNKLNPKTGLGWDFYGMLLAIVGALILGFVLQYLFGRKYVDNDLEEGTAEAAVTPAAPEAVGNVALAVAGTDAAPVGAASEQPAHVRYNQATSLNSPLNGQVLPLSAVPDTVFASEAMGRGAAIEPTAGILRAPADGTVALVFPGGHAVGLNTTDGVELLMHIGMDTVNLQGKGFRVLVKKDEAVTVGQPLVEFDIEAIHAAGFSVTTPVIVTNSAHYHQVTVTDAATVTTADTLLTLV</sequence>
<feature type="transmembrane region" description="Helical" evidence="17">
    <location>
        <begin position="338"/>
        <end position="356"/>
    </location>
</feature>
<feature type="active site" description="Phosphocysteine intermediate; for EIIB activity" evidence="16">
    <location>
        <position position="26"/>
    </location>
</feature>
<organism evidence="21 22">
    <name type="scientific">Schleiferilactobacillus harbinensis DSM 16991</name>
    <dbReference type="NCBI Taxonomy" id="1122147"/>
    <lineage>
        <taxon>Bacteria</taxon>
        <taxon>Bacillati</taxon>
        <taxon>Bacillota</taxon>
        <taxon>Bacilli</taxon>
        <taxon>Lactobacillales</taxon>
        <taxon>Lactobacillaceae</taxon>
        <taxon>Schleiferilactobacillus</taxon>
    </lineage>
</organism>
<keyword evidence="7 17" id="KW-0812">Transmembrane</keyword>
<evidence type="ECO:0000256" key="4">
    <source>
        <dbReference type="ARBA" id="ARBA00022597"/>
    </source>
</evidence>
<dbReference type="AlphaFoldDB" id="A0A0R1XDN2"/>
<dbReference type="GO" id="GO:0009401">
    <property type="term" value="P:phosphoenolpyruvate-dependent sugar phosphotransferase system"/>
    <property type="evidence" value="ECO:0007669"/>
    <property type="project" value="UniProtKB-KW"/>
</dbReference>
<dbReference type="InterPro" id="IPR013013">
    <property type="entry name" value="PTS_EIIC_1"/>
</dbReference>
<dbReference type="Pfam" id="PF00367">
    <property type="entry name" value="PTS_EIIB"/>
    <property type="match status" value="1"/>
</dbReference>
<dbReference type="CDD" id="cd00212">
    <property type="entry name" value="PTS_IIB_glc"/>
    <property type="match status" value="1"/>
</dbReference>
<dbReference type="InterPro" id="IPR001127">
    <property type="entry name" value="PTS_EIIA_1_perm"/>
</dbReference>
<dbReference type="NCBIfam" id="TIGR00830">
    <property type="entry name" value="PTBA"/>
    <property type="match status" value="1"/>
</dbReference>
<evidence type="ECO:0000256" key="14">
    <source>
        <dbReference type="ARBA" id="ARBA00074554"/>
    </source>
</evidence>
<evidence type="ECO:0000256" key="6">
    <source>
        <dbReference type="ARBA" id="ARBA00022683"/>
    </source>
</evidence>
<proteinExistence type="predicted"/>
<evidence type="ECO:0000313" key="21">
    <source>
        <dbReference type="EMBL" id="KRM28158.1"/>
    </source>
</evidence>
<dbReference type="PATRIC" id="fig|1122147.4.peg.2191"/>
<dbReference type="InterPro" id="IPR050558">
    <property type="entry name" value="PTS_Sugar-Specific_Components"/>
</dbReference>
<gene>
    <name evidence="21" type="ORF">FC91_GL002119</name>
</gene>
<dbReference type="PROSITE" id="PS00371">
    <property type="entry name" value="PTS_EIIA_TYPE_1_HIS"/>
    <property type="match status" value="1"/>
</dbReference>
<dbReference type="InterPro" id="IPR003352">
    <property type="entry name" value="PTS_EIIC"/>
</dbReference>
<comment type="subcellular location">
    <subcellularLocation>
        <location evidence="1">Cell membrane</location>
        <topology evidence="1">Multi-pass membrane protein</topology>
    </subcellularLocation>
</comment>
<evidence type="ECO:0000313" key="22">
    <source>
        <dbReference type="Proteomes" id="UP000050949"/>
    </source>
</evidence>
<feature type="domain" description="PTS EIIC type-1" evidence="20">
    <location>
        <begin position="105"/>
        <end position="479"/>
    </location>
</feature>
<evidence type="ECO:0000256" key="11">
    <source>
        <dbReference type="ARBA" id="ARBA00044053"/>
    </source>
</evidence>
<dbReference type="GO" id="GO:0005886">
    <property type="term" value="C:plasma membrane"/>
    <property type="evidence" value="ECO:0007669"/>
    <property type="project" value="UniProtKB-SubCell"/>
</dbReference>
<feature type="transmembrane region" description="Helical" evidence="17">
    <location>
        <begin position="368"/>
        <end position="389"/>
    </location>
</feature>
<dbReference type="InterPro" id="IPR001996">
    <property type="entry name" value="PTS_IIB_1"/>
</dbReference>
<dbReference type="FunFam" id="2.70.70.10:FF:000001">
    <property type="entry name" value="PTS system glucose-specific IIA component"/>
    <property type="match status" value="1"/>
</dbReference>
<comment type="caution">
    <text evidence="21">The sequence shown here is derived from an EMBL/GenBank/DDBJ whole genome shotgun (WGS) entry which is preliminary data.</text>
</comment>
<feature type="transmembrane region" description="Helical" evidence="17">
    <location>
        <begin position="146"/>
        <end position="167"/>
    </location>
</feature>
<evidence type="ECO:0000256" key="9">
    <source>
        <dbReference type="ARBA" id="ARBA00022989"/>
    </source>
</evidence>
<keyword evidence="2" id="KW-0813">Transport</keyword>
<dbReference type="InterPro" id="IPR018113">
    <property type="entry name" value="PTrfase_EIIB_Cys"/>
</dbReference>
<evidence type="ECO:0000256" key="3">
    <source>
        <dbReference type="ARBA" id="ARBA00022475"/>
    </source>
</evidence>
<reference evidence="21 22" key="1">
    <citation type="journal article" date="2015" name="Genome Announc.">
        <title>Expanding the biotechnology potential of lactobacilli through comparative genomics of 213 strains and associated genera.</title>
        <authorList>
            <person name="Sun Z."/>
            <person name="Harris H.M."/>
            <person name="McCann A."/>
            <person name="Guo C."/>
            <person name="Argimon S."/>
            <person name="Zhang W."/>
            <person name="Yang X."/>
            <person name="Jeffery I.B."/>
            <person name="Cooney J.C."/>
            <person name="Kagawa T.F."/>
            <person name="Liu W."/>
            <person name="Song Y."/>
            <person name="Salvetti E."/>
            <person name="Wrobel A."/>
            <person name="Rasinkangas P."/>
            <person name="Parkhill J."/>
            <person name="Rea M.C."/>
            <person name="O'Sullivan O."/>
            <person name="Ritari J."/>
            <person name="Douillard F.P."/>
            <person name="Paul Ross R."/>
            <person name="Yang R."/>
            <person name="Briner A.E."/>
            <person name="Felis G.E."/>
            <person name="de Vos W.M."/>
            <person name="Barrangou R."/>
            <person name="Klaenhammer T.R."/>
            <person name="Caufield P.W."/>
            <person name="Cui Y."/>
            <person name="Zhang H."/>
            <person name="O'Toole P.W."/>
        </authorList>
    </citation>
    <scope>NUCLEOTIDE SEQUENCE [LARGE SCALE GENOMIC DNA]</scope>
    <source>
        <strain evidence="21 22">DSM 16991</strain>
    </source>
</reference>
<dbReference type="Pfam" id="PF02378">
    <property type="entry name" value="PTS_EIIC"/>
    <property type="match status" value="1"/>
</dbReference>
<dbReference type="PROSITE" id="PS01035">
    <property type="entry name" value="PTS_EIIB_TYPE_1_CYS"/>
    <property type="match status" value="1"/>
</dbReference>
<comment type="function">
    <text evidence="12">The phosphoenolpyruvate-dependent sugar phosphotransferase system (sugar PTS), a major carbohydrate active transport system, catalyzes the phosphorylation of incoming sugar substrates concomitantly with their translocation across the cell membrane. This system is involved in sucrose transport.</text>
</comment>
<dbReference type="PANTHER" id="PTHR30175:SF1">
    <property type="entry name" value="PTS SYSTEM ARBUTIN-, CELLOBIOSE-, AND SALICIN-SPECIFIC EIIBC COMPONENT-RELATED"/>
    <property type="match status" value="1"/>
</dbReference>
<dbReference type="Gene3D" id="3.30.1360.60">
    <property type="entry name" value="Glucose permease domain IIB"/>
    <property type="match status" value="1"/>
</dbReference>
<dbReference type="RefSeq" id="WP_027828605.1">
    <property type="nucleotide sequence ID" value="NZ_AUEH01000024.1"/>
</dbReference>
<dbReference type="PANTHER" id="PTHR30175">
    <property type="entry name" value="PHOSPHOTRANSFERASE SYSTEM TRANSPORT PROTEIN"/>
    <property type="match status" value="1"/>
</dbReference>
<feature type="transmembrane region" description="Helical" evidence="17">
    <location>
        <begin position="258"/>
        <end position="280"/>
    </location>
</feature>
<evidence type="ECO:0000256" key="12">
    <source>
        <dbReference type="ARBA" id="ARBA00045139"/>
    </source>
</evidence>
<evidence type="ECO:0000256" key="16">
    <source>
        <dbReference type="PROSITE-ProRule" id="PRU00421"/>
    </source>
</evidence>
<dbReference type="eggNOG" id="COG1264">
    <property type="taxonomic scope" value="Bacteria"/>
</dbReference>
<feature type="transmembrane region" description="Helical" evidence="17">
    <location>
        <begin position="440"/>
        <end position="463"/>
    </location>
</feature>
<keyword evidence="5" id="KW-0808">Transferase</keyword>
<feature type="domain" description="PTS EIIA type-1" evidence="18">
    <location>
        <begin position="538"/>
        <end position="642"/>
    </location>
</feature>
<dbReference type="InterPro" id="IPR036878">
    <property type="entry name" value="Glu_permease_IIB"/>
</dbReference>
<evidence type="ECO:0000256" key="2">
    <source>
        <dbReference type="ARBA" id="ARBA00022448"/>
    </source>
</evidence>
<feature type="transmembrane region" description="Helical" evidence="17">
    <location>
        <begin position="174"/>
        <end position="192"/>
    </location>
</feature>
<keyword evidence="9 17" id="KW-1133">Transmembrane helix</keyword>
<dbReference type="EC" id="2.7.1.211" evidence="11"/>
<dbReference type="Proteomes" id="UP000050949">
    <property type="component" value="Unassembled WGS sequence"/>
</dbReference>
<keyword evidence="6" id="KW-0598">Phosphotransferase system</keyword>
<dbReference type="GO" id="GO:0015771">
    <property type="term" value="P:trehalose transport"/>
    <property type="evidence" value="ECO:0007669"/>
    <property type="project" value="TreeGrafter"/>
</dbReference>
<accession>A0A0R1XDN2</accession>
<feature type="transmembrane region" description="Helical" evidence="17">
    <location>
        <begin position="212"/>
        <end position="237"/>
    </location>
</feature>
<keyword evidence="4" id="KW-0762">Sugar transport</keyword>
<feature type="domain" description="PTS EIIB type-1" evidence="19">
    <location>
        <begin position="4"/>
        <end position="86"/>
    </location>
</feature>
<comment type="catalytic activity">
    <reaction evidence="13">
        <text>N(pros)-phospho-L-histidyl-[protein](out) + sucrose = sucrose 6(G)-phosphate(in) + L-histidyl-[protein]</text>
        <dbReference type="Rhea" id="RHEA:49236"/>
        <dbReference type="Rhea" id="RHEA-COMP:9745"/>
        <dbReference type="Rhea" id="RHEA-COMP:9746"/>
        <dbReference type="ChEBI" id="CHEBI:17992"/>
        <dbReference type="ChEBI" id="CHEBI:29979"/>
        <dbReference type="ChEBI" id="CHEBI:64837"/>
        <dbReference type="ChEBI" id="CHEBI:91002"/>
        <dbReference type="EC" id="2.7.1.211"/>
    </reaction>
</comment>
<dbReference type="InterPro" id="IPR011297">
    <property type="entry name" value="PTS_IIABC_b_glu"/>
</dbReference>
<dbReference type="InterPro" id="IPR011055">
    <property type="entry name" value="Dup_hybrid_motif"/>
</dbReference>
<evidence type="ECO:0000259" key="18">
    <source>
        <dbReference type="PROSITE" id="PS51093"/>
    </source>
</evidence>
<dbReference type="SUPFAM" id="SSF55604">
    <property type="entry name" value="Glucose permease domain IIB"/>
    <property type="match status" value="1"/>
</dbReference>
<feature type="transmembrane region" description="Helical" evidence="17">
    <location>
        <begin position="401"/>
        <end position="428"/>
    </location>
</feature>
<evidence type="ECO:0000256" key="13">
    <source>
        <dbReference type="ARBA" id="ARBA00048931"/>
    </source>
</evidence>
<evidence type="ECO:0000259" key="19">
    <source>
        <dbReference type="PROSITE" id="PS51098"/>
    </source>
</evidence>
<dbReference type="PROSITE" id="PS51103">
    <property type="entry name" value="PTS_EIIC_TYPE_1"/>
    <property type="match status" value="1"/>
</dbReference>